<dbReference type="GO" id="GO:0030288">
    <property type="term" value="C:outer membrane-bounded periplasmic space"/>
    <property type="evidence" value="ECO:0007669"/>
    <property type="project" value="UniProtKB-ARBA"/>
</dbReference>
<dbReference type="AlphaFoldDB" id="A0A068SQP4"/>
<name>A0A068SQP4_NEOGA</name>
<dbReference type="CDD" id="cd08516">
    <property type="entry name" value="PBP2_NikA_DppA_OppA_like_11"/>
    <property type="match status" value="1"/>
</dbReference>
<comment type="subcellular location">
    <subcellularLocation>
        <location evidence="1">Periplasm</location>
    </subcellularLocation>
</comment>
<dbReference type="OrthoDB" id="9803988at2"/>
<keyword evidence="4 5" id="KW-0732">Signal</keyword>
<feature type="chain" id="PRO_5001653326" evidence="5">
    <location>
        <begin position="31"/>
        <end position="506"/>
    </location>
</feature>
<dbReference type="EMBL" id="HG938353">
    <property type="protein sequence ID" value="CDN48533.1"/>
    <property type="molecule type" value="Genomic_DNA"/>
</dbReference>
<dbReference type="InterPro" id="IPR039424">
    <property type="entry name" value="SBP_5"/>
</dbReference>
<dbReference type="GO" id="GO:0015833">
    <property type="term" value="P:peptide transport"/>
    <property type="evidence" value="ECO:0007669"/>
    <property type="project" value="TreeGrafter"/>
</dbReference>
<dbReference type="InterPro" id="IPR030678">
    <property type="entry name" value="Peptide/Ni-bd"/>
</dbReference>
<dbReference type="Pfam" id="PF00496">
    <property type="entry name" value="SBP_bac_5"/>
    <property type="match status" value="1"/>
</dbReference>
<evidence type="ECO:0000256" key="4">
    <source>
        <dbReference type="ARBA" id="ARBA00022729"/>
    </source>
</evidence>
<comment type="similarity">
    <text evidence="2">Belongs to the bacterial solute-binding protein 5 family.</text>
</comment>
<evidence type="ECO:0000256" key="3">
    <source>
        <dbReference type="ARBA" id="ARBA00022448"/>
    </source>
</evidence>
<keyword evidence="8" id="KW-1185">Reference proteome</keyword>
<proteinExistence type="inferred from homology"/>
<protein>
    <submittedName>
        <fullName evidence="7">ABC-type dipeptide transport system, periplasmic component</fullName>
    </submittedName>
</protein>
<dbReference type="GeneID" id="24256534"/>
<dbReference type="InterPro" id="IPR000914">
    <property type="entry name" value="SBP_5_dom"/>
</dbReference>
<evidence type="ECO:0000259" key="6">
    <source>
        <dbReference type="Pfam" id="PF00496"/>
    </source>
</evidence>
<dbReference type="SUPFAM" id="SSF53850">
    <property type="entry name" value="Periplasmic binding protein-like II"/>
    <property type="match status" value="1"/>
</dbReference>
<dbReference type="PATRIC" id="fig|1028800.3.peg.2395"/>
<gene>
    <name evidence="7" type="ORF">RG540_CH23650</name>
</gene>
<dbReference type="Gene3D" id="3.10.105.10">
    <property type="entry name" value="Dipeptide-binding Protein, Domain 3"/>
    <property type="match status" value="1"/>
</dbReference>
<dbReference type="Proteomes" id="UP000028181">
    <property type="component" value="Chromosome I"/>
</dbReference>
<accession>A0A068SQP4</accession>
<dbReference type="GO" id="GO:0043190">
    <property type="term" value="C:ATP-binding cassette (ABC) transporter complex"/>
    <property type="evidence" value="ECO:0007669"/>
    <property type="project" value="InterPro"/>
</dbReference>
<evidence type="ECO:0000256" key="1">
    <source>
        <dbReference type="ARBA" id="ARBA00004418"/>
    </source>
</evidence>
<dbReference type="Gene3D" id="3.90.76.10">
    <property type="entry name" value="Dipeptide-binding Protein, Domain 1"/>
    <property type="match status" value="1"/>
</dbReference>
<dbReference type="KEGG" id="ngg:RG540_CH23650"/>
<feature type="domain" description="Solute-binding protein family 5" evidence="6">
    <location>
        <begin position="73"/>
        <end position="425"/>
    </location>
</feature>
<feature type="signal peptide" evidence="5">
    <location>
        <begin position="1"/>
        <end position="30"/>
    </location>
</feature>
<reference evidence="8" key="1">
    <citation type="journal article" date="2014" name="BMC Genomics">
        <title>Genome sequencing of two Neorhizobium galegae strains reveals a noeT gene responsible for the unusual acetylation of the nodulation factors.</title>
        <authorList>
            <person name="Osterman J."/>
            <person name="Marsh J."/>
            <person name="Laine P.K."/>
            <person name="Zeng Z."/>
            <person name="Alatalo E."/>
            <person name="Sullivan J.T."/>
            <person name="Young J.P."/>
            <person name="Thomas-Oates J."/>
            <person name="Paulin L."/>
            <person name="Lindstrom K."/>
        </authorList>
    </citation>
    <scope>NUCLEOTIDE SEQUENCE [LARGE SCALE GENOMIC DNA]</scope>
    <source>
        <strain evidence="8">HAMBI 540</strain>
    </source>
</reference>
<dbReference type="Gene3D" id="3.40.190.10">
    <property type="entry name" value="Periplasmic binding protein-like II"/>
    <property type="match status" value="1"/>
</dbReference>
<sequence>MGRHLSTKLLSSLALAVAIGATAIASPASAASLKMAWKQDATGLDPHKQTAFSSIRLLELIYEPLVRLDKDLQIVPAVAASWEFAADAKQLTFKLNPNAKFQDGKPVTAADVKASFERLLDEKTAAAARANFLSIASIETPDQATVVFKLSQPDAPLLTAMASINAAIVPTAEIAAGTIGTKALGSGPFKLDKWEPNSKETLSANKDWAGGKIAIDGIDISVLPDETAILAALRTKQVDFALINDPLVATLVPKEPSLVLNRTPVLAYHVLQMNPSRKPMDVLAVRQAISCAIDRKDVLDTASVGEGKVTGPLTMPGYTSDASALFCYKQDIAKAKKLMADAGFANGFTATVIAANGEPATAAAEAQVLQSQLAEIGVKLNIKMMELNVYVDAWLKGDFDMAVALNGGRADPYSMYNRYWTKTGNLQKVTNYIDDTLDSLMQKGRVETDPAKRKAIFADFEKHLVEVAPWAWLYTSYSYTAQQKNVQGFVPTPEGSLFGLSKVTLQ</sequence>
<dbReference type="PANTHER" id="PTHR30290">
    <property type="entry name" value="PERIPLASMIC BINDING COMPONENT OF ABC TRANSPORTER"/>
    <property type="match status" value="1"/>
</dbReference>
<evidence type="ECO:0000256" key="5">
    <source>
        <dbReference type="SAM" id="SignalP"/>
    </source>
</evidence>
<evidence type="ECO:0000256" key="2">
    <source>
        <dbReference type="ARBA" id="ARBA00005695"/>
    </source>
</evidence>
<dbReference type="PIRSF" id="PIRSF002741">
    <property type="entry name" value="MppA"/>
    <property type="match status" value="1"/>
</dbReference>
<dbReference type="eggNOG" id="COG0747">
    <property type="taxonomic scope" value="Bacteria"/>
</dbReference>
<evidence type="ECO:0000313" key="7">
    <source>
        <dbReference type="EMBL" id="CDN48533.1"/>
    </source>
</evidence>
<organism evidence="7 8">
    <name type="scientific">Neorhizobium galegae bv. orientalis str. HAMBI 540</name>
    <dbReference type="NCBI Taxonomy" id="1028800"/>
    <lineage>
        <taxon>Bacteria</taxon>
        <taxon>Pseudomonadati</taxon>
        <taxon>Pseudomonadota</taxon>
        <taxon>Alphaproteobacteria</taxon>
        <taxon>Hyphomicrobiales</taxon>
        <taxon>Rhizobiaceae</taxon>
        <taxon>Rhizobium/Agrobacterium group</taxon>
        <taxon>Neorhizobium</taxon>
    </lineage>
</organism>
<dbReference type="PANTHER" id="PTHR30290:SF9">
    <property type="entry name" value="OLIGOPEPTIDE-BINDING PROTEIN APPA"/>
    <property type="match status" value="1"/>
</dbReference>
<dbReference type="GO" id="GO:1904680">
    <property type="term" value="F:peptide transmembrane transporter activity"/>
    <property type="evidence" value="ECO:0007669"/>
    <property type="project" value="TreeGrafter"/>
</dbReference>
<dbReference type="HOGENOM" id="CLU_017028_7_4_5"/>
<keyword evidence="3" id="KW-0813">Transport</keyword>
<evidence type="ECO:0000313" key="8">
    <source>
        <dbReference type="Proteomes" id="UP000028181"/>
    </source>
</evidence>
<dbReference type="RefSeq" id="WP_038588011.1">
    <property type="nucleotide sequence ID" value="NZ_HG938353.1"/>
</dbReference>